<proteinExistence type="predicted"/>
<gene>
    <name evidence="1" type="ORF">DCC35_18840</name>
</gene>
<dbReference type="Proteomes" id="UP000298616">
    <property type="component" value="Chromosome"/>
</dbReference>
<dbReference type="EMBL" id="CP028923">
    <property type="protein sequence ID" value="QCK16640.1"/>
    <property type="molecule type" value="Genomic_DNA"/>
</dbReference>
<dbReference type="AlphaFoldDB" id="A0A4D7JT10"/>
<organism evidence="1 2">
    <name type="scientific">Mangrovivirga cuniculi</name>
    <dbReference type="NCBI Taxonomy" id="2715131"/>
    <lineage>
        <taxon>Bacteria</taxon>
        <taxon>Pseudomonadati</taxon>
        <taxon>Bacteroidota</taxon>
        <taxon>Cytophagia</taxon>
        <taxon>Cytophagales</taxon>
        <taxon>Mangrovivirgaceae</taxon>
        <taxon>Mangrovivirga</taxon>
    </lineage>
</organism>
<name>A0A4D7JT10_9BACT</name>
<dbReference type="OrthoDB" id="824329at2"/>
<evidence type="ECO:0000313" key="2">
    <source>
        <dbReference type="Proteomes" id="UP000298616"/>
    </source>
</evidence>
<dbReference type="RefSeq" id="WP_137092231.1">
    <property type="nucleotide sequence ID" value="NZ_CP028923.1"/>
</dbReference>
<sequence>MKNLIIVLLIQSAQALYAQNVNGKITINGDDRTSLDLESPYVVNLFKSFRDGENKIIFFYEGADYAKPEEEILPGKPKFDFFKFKTTVKHNGKTINTSEREPMPYIPGDMFLSPEAFNFVPVLGRYMQDGLAYENNTGRLAPGEYEIILEAIPVESEGEISRGLIVFNVE</sequence>
<accession>A0A4D7JT10</accession>
<keyword evidence="2" id="KW-1185">Reference proteome</keyword>
<reference evidence="1 2" key="1">
    <citation type="submission" date="2018-04" db="EMBL/GenBank/DDBJ databases">
        <title>Complete genome uncultured novel isolate.</title>
        <authorList>
            <person name="Merlino G."/>
        </authorList>
    </citation>
    <scope>NUCLEOTIDE SEQUENCE [LARGE SCALE GENOMIC DNA]</scope>
    <source>
        <strain evidence="2">R1DC9</strain>
    </source>
</reference>
<dbReference type="KEGG" id="fpf:DCC35_18840"/>
<evidence type="ECO:0000313" key="1">
    <source>
        <dbReference type="EMBL" id="QCK16640.1"/>
    </source>
</evidence>
<protein>
    <submittedName>
        <fullName evidence="1">Uncharacterized protein</fullName>
    </submittedName>
</protein>